<reference evidence="1" key="1">
    <citation type="journal article" date="2014" name="Front. Microbiol.">
        <title>High frequency of phylogenetically diverse reductive dehalogenase-homologous genes in deep subseafloor sedimentary metagenomes.</title>
        <authorList>
            <person name="Kawai M."/>
            <person name="Futagami T."/>
            <person name="Toyoda A."/>
            <person name="Takaki Y."/>
            <person name="Nishi S."/>
            <person name="Hori S."/>
            <person name="Arai W."/>
            <person name="Tsubouchi T."/>
            <person name="Morono Y."/>
            <person name="Uchiyama I."/>
            <person name="Ito T."/>
            <person name="Fujiyama A."/>
            <person name="Inagaki F."/>
            <person name="Takami H."/>
        </authorList>
    </citation>
    <scope>NUCLEOTIDE SEQUENCE</scope>
    <source>
        <strain evidence="1">Expedition CK06-06</strain>
    </source>
</reference>
<protein>
    <submittedName>
        <fullName evidence="1">Uncharacterized protein</fullName>
    </submittedName>
</protein>
<name>X1EB18_9ZZZZ</name>
<feature type="non-terminal residue" evidence="1">
    <location>
        <position position="1"/>
    </location>
</feature>
<sequence length="35" mass="4066">CWLTCESEFTKFTEGYRSAIGSIMFKVMICLNQLD</sequence>
<dbReference type="AlphaFoldDB" id="X1EB18"/>
<dbReference type="EMBL" id="BART01034482">
    <property type="protein sequence ID" value="GAH17545.1"/>
    <property type="molecule type" value="Genomic_DNA"/>
</dbReference>
<gene>
    <name evidence="1" type="ORF">S01H4_58916</name>
</gene>
<organism evidence="1">
    <name type="scientific">marine sediment metagenome</name>
    <dbReference type="NCBI Taxonomy" id="412755"/>
    <lineage>
        <taxon>unclassified sequences</taxon>
        <taxon>metagenomes</taxon>
        <taxon>ecological metagenomes</taxon>
    </lineage>
</organism>
<proteinExistence type="predicted"/>
<comment type="caution">
    <text evidence="1">The sequence shown here is derived from an EMBL/GenBank/DDBJ whole genome shotgun (WGS) entry which is preliminary data.</text>
</comment>
<accession>X1EB18</accession>
<evidence type="ECO:0000313" key="1">
    <source>
        <dbReference type="EMBL" id="GAH17545.1"/>
    </source>
</evidence>